<evidence type="ECO:0000313" key="3">
    <source>
        <dbReference type="EMBL" id="KXJ85240.1"/>
    </source>
</evidence>
<reference evidence="4" key="1">
    <citation type="submission" date="2016-02" db="EMBL/GenBank/DDBJ databases">
        <title>Draft genome sequence of Microdochium bolleyi, a fungal endophyte of beachgrass.</title>
        <authorList>
            <consortium name="DOE Joint Genome Institute"/>
            <person name="David A.S."/>
            <person name="May G."/>
            <person name="Haridas S."/>
            <person name="Lim J."/>
            <person name="Wang M."/>
            <person name="Labutti K."/>
            <person name="Lipzen A."/>
            <person name="Barry K."/>
            <person name="Grigoriev I.V."/>
        </authorList>
    </citation>
    <scope>NUCLEOTIDE SEQUENCE [LARGE SCALE GENOMIC DNA]</scope>
    <source>
        <strain evidence="4">J235TASD1</strain>
    </source>
</reference>
<accession>A0A136IJV6</accession>
<name>A0A136IJV6_9PEZI</name>
<evidence type="ECO:0000256" key="2">
    <source>
        <dbReference type="SAM" id="Phobius"/>
    </source>
</evidence>
<feature type="transmembrane region" description="Helical" evidence="2">
    <location>
        <begin position="41"/>
        <end position="61"/>
    </location>
</feature>
<feature type="transmembrane region" description="Helical" evidence="2">
    <location>
        <begin position="81"/>
        <end position="98"/>
    </location>
</feature>
<feature type="region of interest" description="Disordered" evidence="1">
    <location>
        <begin position="1"/>
        <end position="23"/>
    </location>
</feature>
<evidence type="ECO:0000256" key="1">
    <source>
        <dbReference type="SAM" id="MobiDB-lite"/>
    </source>
</evidence>
<protein>
    <submittedName>
        <fullName evidence="3">Uncharacterized protein</fullName>
    </submittedName>
</protein>
<evidence type="ECO:0000313" key="4">
    <source>
        <dbReference type="Proteomes" id="UP000070501"/>
    </source>
</evidence>
<sequence>MANASGDHAPQSSPHDLDTETPYRYQDLTRPTREGGMSPRAIVLTISCIDFLTILTLAVNANTLSTLHFYTDETAAHVHKVSLVVAVALSLLQLVMLSKTMTVRSFRSQAGYSSFPMRIACGLAGVLACYVVAETLIARGLVSDASWYFRAFATWAVVAFWNAFNSQVGGH</sequence>
<proteinExistence type="predicted"/>
<dbReference type="AlphaFoldDB" id="A0A136IJV6"/>
<dbReference type="Proteomes" id="UP000070501">
    <property type="component" value="Unassembled WGS sequence"/>
</dbReference>
<feature type="transmembrane region" description="Helical" evidence="2">
    <location>
        <begin position="147"/>
        <end position="164"/>
    </location>
</feature>
<dbReference type="InParanoid" id="A0A136IJV6"/>
<keyword evidence="2" id="KW-1133">Transmembrane helix</keyword>
<gene>
    <name evidence="3" type="ORF">Micbo1qcDRAFT_210142</name>
</gene>
<keyword evidence="4" id="KW-1185">Reference proteome</keyword>
<dbReference type="EMBL" id="KQ964289">
    <property type="protein sequence ID" value="KXJ85240.1"/>
    <property type="molecule type" value="Genomic_DNA"/>
</dbReference>
<organism evidence="3 4">
    <name type="scientific">Microdochium bolleyi</name>
    <dbReference type="NCBI Taxonomy" id="196109"/>
    <lineage>
        <taxon>Eukaryota</taxon>
        <taxon>Fungi</taxon>
        <taxon>Dikarya</taxon>
        <taxon>Ascomycota</taxon>
        <taxon>Pezizomycotina</taxon>
        <taxon>Sordariomycetes</taxon>
        <taxon>Xylariomycetidae</taxon>
        <taxon>Xylariales</taxon>
        <taxon>Microdochiaceae</taxon>
        <taxon>Microdochium</taxon>
    </lineage>
</organism>
<keyword evidence="2" id="KW-0812">Transmembrane</keyword>
<keyword evidence="2" id="KW-0472">Membrane</keyword>
<feature type="transmembrane region" description="Helical" evidence="2">
    <location>
        <begin position="119"/>
        <end position="141"/>
    </location>
</feature>